<dbReference type="RefSeq" id="WP_158739403.1">
    <property type="nucleotide sequence ID" value="NZ_JAFBEP010000003.1"/>
</dbReference>
<dbReference type="Gene3D" id="1.10.10.10">
    <property type="entry name" value="Winged helix-like DNA-binding domain superfamily/Winged helix DNA-binding domain"/>
    <property type="match status" value="1"/>
</dbReference>
<evidence type="ECO:0000256" key="10">
    <source>
        <dbReference type="PROSITE-ProRule" id="PRU00169"/>
    </source>
</evidence>
<evidence type="ECO:0000256" key="8">
    <source>
        <dbReference type="ARBA" id="ARBA00024867"/>
    </source>
</evidence>
<dbReference type="InterPro" id="IPR001789">
    <property type="entry name" value="Sig_transdc_resp-reg_receiver"/>
</dbReference>
<keyword evidence="7" id="KW-0804">Transcription</keyword>
<dbReference type="CDD" id="cd00383">
    <property type="entry name" value="trans_reg_C"/>
    <property type="match status" value="1"/>
</dbReference>
<evidence type="ECO:0000259" key="12">
    <source>
        <dbReference type="PROSITE" id="PS50110"/>
    </source>
</evidence>
<comment type="caution">
    <text evidence="14">The sequence shown here is derived from an EMBL/GenBank/DDBJ whole genome shotgun (WGS) entry which is preliminary data.</text>
</comment>
<dbReference type="InterPro" id="IPR047791">
    <property type="entry name" value="WalR"/>
</dbReference>
<dbReference type="Pfam" id="PF00486">
    <property type="entry name" value="Trans_reg_C"/>
    <property type="match status" value="1"/>
</dbReference>
<evidence type="ECO:0000256" key="1">
    <source>
        <dbReference type="ARBA" id="ARBA00018672"/>
    </source>
</evidence>
<feature type="DNA-binding region" description="OmpR/PhoB-type" evidence="11">
    <location>
        <begin position="133"/>
        <end position="232"/>
    </location>
</feature>
<keyword evidence="6 11" id="KW-0238">DNA-binding</keyword>
<evidence type="ECO:0000256" key="7">
    <source>
        <dbReference type="ARBA" id="ARBA00023163"/>
    </source>
</evidence>
<feature type="modified residue" description="4-aspartylphosphate" evidence="10">
    <location>
        <position position="53"/>
    </location>
</feature>
<keyword evidence="5" id="KW-0805">Transcription regulation</keyword>
<feature type="domain" description="OmpR/PhoB-type" evidence="13">
    <location>
        <begin position="133"/>
        <end position="232"/>
    </location>
</feature>
<sequence>MNQKILVVDDEKNIADIIKFNLKKEGYEVLTAYDGEQALDIIFSKDPDLILLDIMMPKIDGFQVCRKVREKKDTPIVMLTARAEEVDKVLGLELGADDYVTKPFSVRELMARVKANLRRVAAAEKESKGENNKSIITYDNLAINLDKYEVTKNGKVIELTLREFELLKFLALSRGQVFSRETLLEKVWGYEYYGDIRTVDVTVRRLREKIEDDPSHAQYILTKRGIGYYFKG</sequence>
<dbReference type="OrthoDB" id="9790454at2"/>
<dbReference type="GO" id="GO:0032993">
    <property type="term" value="C:protein-DNA complex"/>
    <property type="evidence" value="ECO:0007669"/>
    <property type="project" value="TreeGrafter"/>
</dbReference>
<evidence type="ECO:0000256" key="11">
    <source>
        <dbReference type="PROSITE-ProRule" id="PRU01091"/>
    </source>
</evidence>
<organism evidence="14 15">
    <name type="scientific">Defluviitalea raffinosedens</name>
    <dbReference type="NCBI Taxonomy" id="1450156"/>
    <lineage>
        <taxon>Bacteria</taxon>
        <taxon>Bacillati</taxon>
        <taxon>Bacillota</taxon>
        <taxon>Clostridia</taxon>
        <taxon>Lachnospirales</taxon>
        <taxon>Defluviitaleaceae</taxon>
        <taxon>Defluviitalea</taxon>
    </lineage>
</organism>
<proteinExistence type="predicted"/>
<dbReference type="InterPro" id="IPR016032">
    <property type="entry name" value="Sig_transdc_resp-reg_C-effctor"/>
</dbReference>
<dbReference type="NCBIfam" id="NF040534">
    <property type="entry name" value="resp_reg_YycF"/>
    <property type="match status" value="1"/>
</dbReference>
<evidence type="ECO:0000256" key="2">
    <source>
        <dbReference type="ARBA" id="ARBA00022490"/>
    </source>
</evidence>
<evidence type="ECO:0000256" key="4">
    <source>
        <dbReference type="ARBA" id="ARBA00023012"/>
    </source>
</evidence>
<dbReference type="SUPFAM" id="SSF52172">
    <property type="entry name" value="CheY-like"/>
    <property type="match status" value="1"/>
</dbReference>
<evidence type="ECO:0000256" key="9">
    <source>
        <dbReference type="ARBA" id="ARBA00035291"/>
    </source>
</evidence>
<dbReference type="EMBL" id="WSLF01000002">
    <property type="protein sequence ID" value="KAE9636149.1"/>
    <property type="molecule type" value="Genomic_DNA"/>
</dbReference>
<dbReference type="GO" id="GO:0006355">
    <property type="term" value="P:regulation of DNA-templated transcription"/>
    <property type="evidence" value="ECO:0007669"/>
    <property type="project" value="InterPro"/>
</dbReference>
<dbReference type="InterPro" id="IPR036388">
    <property type="entry name" value="WH-like_DNA-bd_sf"/>
</dbReference>
<keyword evidence="3 10" id="KW-0597">Phosphoprotein</keyword>
<keyword evidence="15" id="KW-1185">Reference proteome</keyword>
<dbReference type="Gene3D" id="6.10.250.690">
    <property type="match status" value="1"/>
</dbReference>
<feature type="domain" description="Response regulatory" evidence="12">
    <location>
        <begin position="4"/>
        <end position="117"/>
    </location>
</feature>
<keyword evidence="2" id="KW-0963">Cytoplasm</keyword>
<protein>
    <recommendedName>
        <fullName evidence="1">Stage 0 sporulation protein A homolog</fullName>
    </recommendedName>
    <alternativeName>
        <fullName evidence="9">Transcriptional regulatory protein WalR</fullName>
    </alternativeName>
</protein>
<dbReference type="FunFam" id="1.10.10.10:FF:000018">
    <property type="entry name" value="DNA-binding response regulator ResD"/>
    <property type="match status" value="1"/>
</dbReference>
<dbReference type="PANTHER" id="PTHR48111:SF40">
    <property type="entry name" value="PHOSPHATE REGULON TRANSCRIPTIONAL REGULATORY PROTEIN PHOB"/>
    <property type="match status" value="1"/>
</dbReference>
<evidence type="ECO:0000313" key="15">
    <source>
        <dbReference type="Proteomes" id="UP000483018"/>
    </source>
</evidence>
<accession>A0A7C8HGS9</accession>
<dbReference type="PROSITE" id="PS50110">
    <property type="entry name" value="RESPONSE_REGULATORY"/>
    <property type="match status" value="1"/>
</dbReference>
<dbReference type="GO" id="GO:0000976">
    <property type="term" value="F:transcription cis-regulatory region binding"/>
    <property type="evidence" value="ECO:0007669"/>
    <property type="project" value="TreeGrafter"/>
</dbReference>
<dbReference type="PROSITE" id="PS51755">
    <property type="entry name" value="OMPR_PHOB"/>
    <property type="match status" value="1"/>
</dbReference>
<reference evidence="14 15" key="1">
    <citation type="submission" date="2019-12" db="EMBL/GenBank/DDBJ databases">
        <title>Defluviitalea raffinosedens, isolated from a biogas fermenter, genome sequencing and characterization.</title>
        <authorList>
            <person name="Rettenmaier R."/>
            <person name="Schneider M."/>
            <person name="Neuhaus K."/>
            <person name="Liebl W."/>
            <person name="Zverlov V."/>
        </authorList>
    </citation>
    <scope>NUCLEOTIDE SEQUENCE [LARGE SCALE GENOMIC DNA]</scope>
    <source>
        <strain evidence="14 15">249c-K6</strain>
    </source>
</reference>
<evidence type="ECO:0000313" key="14">
    <source>
        <dbReference type="EMBL" id="KAE9636149.1"/>
    </source>
</evidence>
<dbReference type="GO" id="GO:0005829">
    <property type="term" value="C:cytosol"/>
    <property type="evidence" value="ECO:0007669"/>
    <property type="project" value="TreeGrafter"/>
</dbReference>
<dbReference type="Pfam" id="PF00072">
    <property type="entry name" value="Response_reg"/>
    <property type="match status" value="1"/>
</dbReference>
<evidence type="ECO:0000259" key="13">
    <source>
        <dbReference type="PROSITE" id="PS51755"/>
    </source>
</evidence>
<dbReference type="InterPro" id="IPR039420">
    <property type="entry name" value="WalR-like"/>
</dbReference>
<dbReference type="InterPro" id="IPR011006">
    <property type="entry name" value="CheY-like_superfamily"/>
</dbReference>
<dbReference type="InterPro" id="IPR001867">
    <property type="entry name" value="OmpR/PhoB-type_DNA-bd"/>
</dbReference>
<dbReference type="SMART" id="SM00862">
    <property type="entry name" value="Trans_reg_C"/>
    <property type="match status" value="1"/>
</dbReference>
<keyword evidence="4" id="KW-0902">Two-component regulatory system</keyword>
<dbReference type="Proteomes" id="UP000483018">
    <property type="component" value="Unassembled WGS sequence"/>
</dbReference>
<dbReference type="FunFam" id="3.40.50.2300:FF:000001">
    <property type="entry name" value="DNA-binding response regulator PhoB"/>
    <property type="match status" value="1"/>
</dbReference>
<dbReference type="GO" id="GO:0000156">
    <property type="term" value="F:phosphorelay response regulator activity"/>
    <property type="evidence" value="ECO:0007669"/>
    <property type="project" value="TreeGrafter"/>
</dbReference>
<dbReference type="SMART" id="SM00448">
    <property type="entry name" value="REC"/>
    <property type="match status" value="1"/>
</dbReference>
<evidence type="ECO:0000256" key="5">
    <source>
        <dbReference type="ARBA" id="ARBA00023015"/>
    </source>
</evidence>
<evidence type="ECO:0000256" key="3">
    <source>
        <dbReference type="ARBA" id="ARBA00022553"/>
    </source>
</evidence>
<comment type="function">
    <text evidence="8">May play the central regulatory role in sporulation. It may be an element of the effector pathway responsible for the activation of sporulation genes in response to nutritional stress. Spo0A may act in concert with spo0H (a sigma factor) to control the expression of some genes that are critical to the sporulation process.</text>
</comment>
<gene>
    <name evidence="14" type="ORF">GND95_03210</name>
</gene>
<name>A0A7C8HGS9_9FIRM</name>
<dbReference type="PANTHER" id="PTHR48111">
    <property type="entry name" value="REGULATOR OF RPOS"/>
    <property type="match status" value="1"/>
</dbReference>
<dbReference type="Gene3D" id="3.40.50.2300">
    <property type="match status" value="1"/>
</dbReference>
<evidence type="ECO:0000256" key="6">
    <source>
        <dbReference type="ARBA" id="ARBA00023125"/>
    </source>
</evidence>
<dbReference type="SUPFAM" id="SSF46894">
    <property type="entry name" value="C-terminal effector domain of the bipartite response regulators"/>
    <property type="match status" value="1"/>
</dbReference>
<dbReference type="AlphaFoldDB" id="A0A7C8HGS9"/>